<comment type="caution">
    <text evidence="1">The sequence shown here is derived from an EMBL/GenBank/DDBJ whole genome shotgun (WGS) entry which is preliminary data.</text>
</comment>
<evidence type="ECO:0000313" key="1">
    <source>
        <dbReference type="EMBL" id="KKL09857.1"/>
    </source>
</evidence>
<dbReference type="AlphaFoldDB" id="A0A0F9B7S0"/>
<gene>
    <name evidence="1" type="ORF">LCGC14_2561640</name>
</gene>
<accession>A0A0F9B7S0</accession>
<name>A0A0F9B7S0_9ZZZZ</name>
<reference evidence="1" key="1">
    <citation type="journal article" date="2015" name="Nature">
        <title>Complex archaea that bridge the gap between prokaryotes and eukaryotes.</title>
        <authorList>
            <person name="Spang A."/>
            <person name="Saw J.H."/>
            <person name="Jorgensen S.L."/>
            <person name="Zaremba-Niedzwiedzka K."/>
            <person name="Martijn J."/>
            <person name="Lind A.E."/>
            <person name="van Eijk R."/>
            <person name="Schleper C."/>
            <person name="Guy L."/>
            <person name="Ettema T.J."/>
        </authorList>
    </citation>
    <scope>NUCLEOTIDE SEQUENCE</scope>
</reference>
<protein>
    <submittedName>
        <fullName evidence="1">Uncharacterized protein</fullName>
    </submittedName>
</protein>
<sequence length="47" mass="5558">MKCKLCGFPRVEGIKFVNDVCVACLNFVRRKEINWEAREKELKDILD</sequence>
<proteinExistence type="predicted"/>
<feature type="non-terminal residue" evidence="1">
    <location>
        <position position="47"/>
    </location>
</feature>
<organism evidence="1">
    <name type="scientific">marine sediment metagenome</name>
    <dbReference type="NCBI Taxonomy" id="412755"/>
    <lineage>
        <taxon>unclassified sequences</taxon>
        <taxon>metagenomes</taxon>
        <taxon>ecological metagenomes</taxon>
    </lineage>
</organism>
<dbReference type="EMBL" id="LAZR01042299">
    <property type="protein sequence ID" value="KKL09857.1"/>
    <property type="molecule type" value="Genomic_DNA"/>
</dbReference>